<evidence type="ECO:0000313" key="2">
    <source>
        <dbReference type="EMBL" id="TCK87859.1"/>
    </source>
</evidence>
<dbReference type="AlphaFoldDB" id="A0A4R1MCV9"/>
<name>A0A4R1MCV9_9FIRM</name>
<protein>
    <submittedName>
        <fullName evidence="2">Septum formation initiator</fullName>
    </submittedName>
</protein>
<sequence>MKSKKKRRKSNSIKPLMVLLVMFITVIFLRISTLYSENIELERREEELNQLIQIEIEKQEEIKEQEAYIHSEEYIEKLAREKLGLIKEDEIILLPENH</sequence>
<comment type="caution">
    <text evidence="2">The sequence shown here is derived from an EMBL/GenBank/DDBJ whole genome shotgun (WGS) entry which is preliminary data.</text>
</comment>
<dbReference type="Pfam" id="PF04977">
    <property type="entry name" value="DivIC"/>
    <property type="match status" value="1"/>
</dbReference>
<dbReference type="Proteomes" id="UP000294545">
    <property type="component" value="Unassembled WGS sequence"/>
</dbReference>
<evidence type="ECO:0000313" key="3">
    <source>
        <dbReference type="Proteomes" id="UP000294545"/>
    </source>
</evidence>
<dbReference type="RefSeq" id="WP_132283358.1">
    <property type="nucleotide sequence ID" value="NZ_SMGQ01000018.1"/>
</dbReference>
<feature type="coiled-coil region" evidence="1">
    <location>
        <begin position="31"/>
        <end position="65"/>
    </location>
</feature>
<proteinExistence type="predicted"/>
<dbReference type="InterPro" id="IPR007060">
    <property type="entry name" value="FtsL/DivIC"/>
</dbReference>
<dbReference type="OrthoDB" id="1771181at2"/>
<gene>
    <name evidence="2" type="ORF">EDC19_2700</name>
</gene>
<keyword evidence="1" id="KW-0175">Coiled coil</keyword>
<evidence type="ECO:0000256" key="1">
    <source>
        <dbReference type="SAM" id="Coils"/>
    </source>
</evidence>
<dbReference type="EMBL" id="SMGQ01000018">
    <property type="protein sequence ID" value="TCK87859.1"/>
    <property type="molecule type" value="Genomic_DNA"/>
</dbReference>
<accession>A0A4R1MCV9</accession>
<organism evidence="2 3">
    <name type="scientific">Natranaerovirga hydrolytica</name>
    <dbReference type="NCBI Taxonomy" id="680378"/>
    <lineage>
        <taxon>Bacteria</taxon>
        <taxon>Bacillati</taxon>
        <taxon>Bacillota</taxon>
        <taxon>Clostridia</taxon>
        <taxon>Lachnospirales</taxon>
        <taxon>Natranaerovirgaceae</taxon>
        <taxon>Natranaerovirga</taxon>
    </lineage>
</organism>
<keyword evidence="3" id="KW-1185">Reference proteome</keyword>
<reference evidence="2 3" key="1">
    <citation type="submission" date="2019-03" db="EMBL/GenBank/DDBJ databases">
        <title>Genomic Encyclopedia of Type Strains, Phase IV (KMG-IV): sequencing the most valuable type-strain genomes for metagenomic binning, comparative biology and taxonomic classification.</title>
        <authorList>
            <person name="Goeker M."/>
        </authorList>
    </citation>
    <scope>NUCLEOTIDE SEQUENCE [LARGE SCALE GENOMIC DNA]</scope>
    <source>
        <strain evidence="2 3">DSM 24176</strain>
    </source>
</reference>